<keyword evidence="1" id="KW-1003">Cell membrane</keyword>
<evidence type="ECO:0000256" key="5">
    <source>
        <dbReference type="ARBA" id="ARBA00023136"/>
    </source>
</evidence>
<sequence>MKRKFPPLLMLILVLVILYGTYSVSNSLITRNRIKQQMSENDKKIKTLKDDISKIKEEIENSDSLEFIEKVAREEYGMVKPREVIYVDKEKENNMEDPIGVRDR</sequence>
<organism evidence="8 9">
    <name type="scientific">Peptoniphilus koenoeneniae</name>
    <dbReference type="NCBI Taxonomy" id="507751"/>
    <lineage>
        <taxon>Bacteria</taxon>
        <taxon>Bacillati</taxon>
        <taxon>Bacillota</taxon>
        <taxon>Tissierellia</taxon>
        <taxon>Tissierellales</taxon>
        <taxon>Peptoniphilaceae</taxon>
        <taxon>Peptoniphilus</taxon>
    </lineage>
</organism>
<keyword evidence="5" id="KW-0472">Membrane</keyword>
<dbReference type="Pfam" id="PF04977">
    <property type="entry name" value="DivIC"/>
    <property type="match status" value="1"/>
</dbReference>
<gene>
    <name evidence="8" type="ORF">J2S72_000092</name>
</gene>
<reference evidence="8 9" key="1">
    <citation type="submission" date="2023-07" db="EMBL/GenBank/DDBJ databases">
        <title>Genomic Encyclopedia of Type Strains, Phase IV (KMG-IV): sequencing the most valuable type-strain genomes for metagenomic binning, comparative biology and taxonomic classification.</title>
        <authorList>
            <person name="Goeker M."/>
        </authorList>
    </citation>
    <scope>NUCLEOTIDE SEQUENCE [LARGE SCALE GENOMIC DNA]</scope>
    <source>
        <strain evidence="8 9">DSM 22616</strain>
    </source>
</reference>
<evidence type="ECO:0000256" key="3">
    <source>
        <dbReference type="ARBA" id="ARBA00022692"/>
    </source>
</evidence>
<evidence type="ECO:0000256" key="7">
    <source>
        <dbReference type="SAM" id="Coils"/>
    </source>
</evidence>
<protein>
    <submittedName>
        <fullName evidence="8">Cell division protein FtsB</fullName>
    </submittedName>
</protein>
<dbReference type="PANTHER" id="PTHR37485">
    <property type="entry name" value="CELL DIVISION PROTEIN FTSB"/>
    <property type="match status" value="1"/>
</dbReference>
<evidence type="ECO:0000256" key="6">
    <source>
        <dbReference type="ARBA" id="ARBA00023306"/>
    </source>
</evidence>
<dbReference type="RefSeq" id="WP_023056327.1">
    <property type="nucleotide sequence ID" value="NZ_JAUSTN010000001.1"/>
</dbReference>
<accession>A0ABU0AS51</accession>
<dbReference type="InterPro" id="IPR023081">
    <property type="entry name" value="Cell_div_FtsB"/>
</dbReference>
<keyword evidence="6" id="KW-0131">Cell cycle</keyword>
<name>A0ABU0AS51_9FIRM</name>
<proteinExistence type="predicted"/>
<dbReference type="GO" id="GO:0051301">
    <property type="term" value="P:cell division"/>
    <property type="evidence" value="ECO:0007669"/>
    <property type="project" value="UniProtKB-KW"/>
</dbReference>
<keyword evidence="4" id="KW-1133">Transmembrane helix</keyword>
<keyword evidence="2 8" id="KW-0132">Cell division</keyword>
<keyword evidence="7" id="KW-0175">Coiled coil</keyword>
<dbReference type="EMBL" id="JAUSTN010000001">
    <property type="protein sequence ID" value="MDQ0274096.1"/>
    <property type="molecule type" value="Genomic_DNA"/>
</dbReference>
<feature type="coiled-coil region" evidence="7">
    <location>
        <begin position="31"/>
        <end position="65"/>
    </location>
</feature>
<dbReference type="InterPro" id="IPR007060">
    <property type="entry name" value="FtsL/DivIC"/>
</dbReference>
<dbReference type="Proteomes" id="UP001236559">
    <property type="component" value="Unassembled WGS sequence"/>
</dbReference>
<evidence type="ECO:0000313" key="8">
    <source>
        <dbReference type="EMBL" id="MDQ0274096.1"/>
    </source>
</evidence>
<dbReference type="PANTHER" id="PTHR37485:SF1">
    <property type="entry name" value="CELL DIVISION PROTEIN FTSB"/>
    <property type="match status" value="1"/>
</dbReference>
<evidence type="ECO:0000313" key="9">
    <source>
        <dbReference type="Proteomes" id="UP001236559"/>
    </source>
</evidence>
<comment type="caution">
    <text evidence="8">The sequence shown here is derived from an EMBL/GenBank/DDBJ whole genome shotgun (WGS) entry which is preliminary data.</text>
</comment>
<keyword evidence="3" id="KW-0812">Transmembrane</keyword>
<evidence type="ECO:0000256" key="2">
    <source>
        <dbReference type="ARBA" id="ARBA00022618"/>
    </source>
</evidence>
<evidence type="ECO:0000256" key="1">
    <source>
        <dbReference type="ARBA" id="ARBA00022475"/>
    </source>
</evidence>
<keyword evidence="9" id="KW-1185">Reference proteome</keyword>
<evidence type="ECO:0000256" key="4">
    <source>
        <dbReference type="ARBA" id="ARBA00022989"/>
    </source>
</evidence>